<dbReference type="AlphaFoldDB" id="A0A916N0K5"/>
<dbReference type="GO" id="GO:0016746">
    <property type="term" value="F:acyltransferase activity"/>
    <property type="evidence" value="ECO:0007669"/>
    <property type="project" value="UniProtKB-KW"/>
</dbReference>
<dbReference type="EMBL" id="CAJPUY010000032">
    <property type="protein sequence ID" value="CAG2156964.1"/>
    <property type="molecule type" value="Genomic_DNA"/>
</dbReference>
<name>A0A916N0K5_9BURK</name>
<gene>
    <name evidence="4" type="primary">pglD</name>
    <name evidence="4" type="ORF">LMG31506_05866</name>
</gene>
<dbReference type="EC" id="2.3.1.203" evidence="4"/>
<comment type="caution">
    <text evidence="4">The sequence shown here is derived from an EMBL/GenBank/DDBJ whole genome shotgun (WGS) entry which is preliminary data.</text>
</comment>
<evidence type="ECO:0000313" key="4">
    <source>
        <dbReference type="EMBL" id="CAG2156964.1"/>
    </source>
</evidence>
<dbReference type="Pfam" id="PF17836">
    <property type="entry name" value="PglD_N"/>
    <property type="match status" value="1"/>
</dbReference>
<dbReference type="InterPro" id="IPR020019">
    <property type="entry name" value="AcTrfase_PglD-like"/>
</dbReference>
<organism evidence="4 5">
    <name type="scientific">Cupriavidus yeoncheonensis</name>
    <dbReference type="NCBI Taxonomy" id="1462994"/>
    <lineage>
        <taxon>Bacteria</taxon>
        <taxon>Pseudomonadati</taxon>
        <taxon>Pseudomonadota</taxon>
        <taxon>Betaproteobacteria</taxon>
        <taxon>Burkholderiales</taxon>
        <taxon>Burkholderiaceae</taxon>
        <taxon>Cupriavidus</taxon>
    </lineage>
</organism>
<dbReference type="InterPro" id="IPR001451">
    <property type="entry name" value="Hexapep"/>
</dbReference>
<feature type="domain" description="PglD N-terminal" evidence="3">
    <location>
        <begin position="12"/>
        <end position="90"/>
    </location>
</feature>
<keyword evidence="5" id="KW-1185">Reference proteome</keyword>
<dbReference type="PANTHER" id="PTHR43300:SF7">
    <property type="entry name" value="UDP-N-ACETYLBACILLOSAMINE N-ACETYLTRANSFERASE"/>
    <property type="match status" value="1"/>
</dbReference>
<evidence type="ECO:0000313" key="5">
    <source>
        <dbReference type="Proteomes" id="UP000672934"/>
    </source>
</evidence>
<evidence type="ECO:0000256" key="1">
    <source>
        <dbReference type="ARBA" id="ARBA00007274"/>
    </source>
</evidence>
<accession>A0A916N0K5</accession>
<evidence type="ECO:0000256" key="2">
    <source>
        <dbReference type="PIRSR" id="PIRSR620019-2"/>
    </source>
</evidence>
<reference evidence="4" key="1">
    <citation type="submission" date="2021-03" db="EMBL/GenBank/DDBJ databases">
        <authorList>
            <person name="Peeters C."/>
        </authorList>
    </citation>
    <scope>NUCLEOTIDE SEQUENCE</scope>
    <source>
        <strain evidence="4">LMG 31506</strain>
    </source>
</reference>
<keyword evidence="4" id="KW-0808">Transferase</keyword>
<dbReference type="CDD" id="cd03360">
    <property type="entry name" value="LbH_AT_putative"/>
    <property type="match status" value="1"/>
</dbReference>
<dbReference type="Proteomes" id="UP000672934">
    <property type="component" value="Unassembled WGS sequence"/>
</dbReference>
<dbReference type="PANTHER" id="PTHR43300">
    <property type="entry name" value="ACETYLTRANSFERASE"/>
    <property type="match status" value="1"/>
</dbReference>
<dbReference type="Gene3D" id="2.160.10.10">
    <property type="entry name" value="Hexapeptide repeat proteins"/>
    <property type="match status" value="1"/>
</dbReference>
<protein>
    <submittedName>
        <fullName evidence="4">UDP-N-acetylbacillosamine N-acetyltransferase</fullName>
        <ecNumber evidence="4">2.3.1.203</ecNumber>
    </submittedName>
</protein>
<dbReference type="InterPro" id="IPR041561">
    <property type="entry name" value="PglD_N"/>
</dbReference>
<keyword evidence="4" id="KW-0012">Acyltransferase</keyword>
<proteinExistence type="inferred from homology"/>
<sequence length="221" mass="22810">MPLVDASSARSVVIAGAGGFGLEVFEYLYEESLGGGPNIAGFIDDAKGRQPAGIDLPNLGTTWDYRPLANQVVVVALGSVEARQNVIMRLAERGIQVPTYIHGSVLVSSTARVGRSAVICPFSIVNRNTTLGDGVLVNVQSNVAHGASVGDYSVLSPGVILNGDAAVGARCFLGTRATIYPGVKIGANCIVDSHTGVSASSADNKFITSGLQQVTARRIPA</sequence>
<dbReference type="InterPro" id="IPR050179">
    <property type="entry name" value="Trans_hexapeptide_repeat"/>
</dbReference>
<dbReference type="RefSeq" id="WP_211950699.1">
    <property type="nucleotide sequence ID" value="NZ_CAJPUY010000032.1"/>
</dbReference>
<comment type="similarity">
    <text evidence="1">Belongs to the transferase hexapeptide repeat family.</text>
</comment>
<evidence type="ECO:0000259" key="3">
    <source>
        <dbReference type="Pfam" id="PF17836"/>
    </source>
</evidence>
<dbReference type="Gene3D" id="3.40.50.20">
    <property type="match status" value="1"/>
</dbReference>
<dbReference type="SUPFAM" id="SSF51161">
    <property type="entry name" value="Trimeric LpxA-like enzymes"/>
    <property type="match status" value="1"/>
</dbReference>
<dbReference type="Pfam" id="PF00132">
    <property type="entry name" value="Hexapep"/>
    <property type="match status" value="1"/>
</dbReference>
<dbReference type="InterPro" id="IPR011004">
    <property type="entry name" value="Trimer_LpxA-like_sf"/>
</dbReference>
<feature type="binding site" evidence="2">
    <location>
        <position position="78"/>
    </location>
    <ligand>
        <name>substrate</name>
    </ligand>
</feature>